<protein>
    <recommendedName>
        <fullName evidence="3">Spherulation-specific family 4</fullName>
    </recommendedName>
</protein>
<sequence>MRLLVPLYENPADRPEAWRRLFNAAPRLYGVVLNPASGVGTAPDAAFADVAVRLRSAGVRLLGYADTAYGARRHAEVLEELDRYQAWYGTDGAFLDQVAGSPAELPEYARLAALARRRGVRTIVFNHGTHPEYGYVEHADLLVTFEGDWTSYLTARSPDWTRRVPPGRLCHLVYGVPAGQADRVAAVAEERGAGVCCAVPGGLPHPWDALPEQLETA</sequence>
<proteinExistence type="predicted"/>
<evidence type="ECO:0000313" key="2">
    <source>
        <dbReference type="Proteomes" id="UP000766698"/>
    </source>
</evidence>
<evidence type="ECO:0008006" key="3">
    <source>
        <dbReference type="Google" id="ProtNLM"/>
    </source>
</evidence>
<dbReference type="PANTHER" id="PTHR35040">
    <property type="match status" value="1"/>
</dbReference>
<organism evidence="1 2">
    <name type="scientific">Streptomyces durbertensis</name>
    <dbReference type="NCBI Taxonomy" id="2448886"/>
    <lineage>
        <taxon>Bacteria</taxon>
        <taxon>Bacillati</taxon>
        <taxon>Actinomycetota</taxon>
        <taxon>Actinomycetes</taxon>
        <taxon>Kitasatosporales</taxon>
        <taxon>Streptomycetaceae</taxon>
        <taxon>Streptomyces</taxon>
    </lineage>
</organism>
<name>A0ABR6EBJ6_9ACTN</name>
<dbReference type="PANTHER" id="PTHR35040:SF9">
    <property type="entry name" value="4-LIKE CELL SURFACE PROTEIN, PUTATIVE (AFU_ORTHOLOGUE AFUA_4G14080)-RELATED"/>
    <property type="match status" value="1"/>
</dbReference>
<dbReference type="Proteomes" id="UP000766698">
    <property type="component" value="Unassembled WGS sequence"/>
</dbReference>
<comment type="caution">
    <text evidence="1">The sequence shown here is derived from an EMBL/GenBank/DDBJ whole genome shotgun (WGS) entry which is preliminary data.</text>
</comment>
<keyword evidence="2" id="KW-1185">Reference proteome</keyword>
<dbReference type="RefSeq" id="WP_182854117.1">
    <property type="nucleotide sequence ID" value="NZ_WMLF01000031.1"/>
</dbReference>
<gene>
    <name evidence="1" type="ORF">GL263_03780</name>
</gene>
<accession>A0ABR6EBJ6</accession>
<reference evidence="2" key="1">
    <citation type="journal article" date="2020" name="Syst. Appl. Microbiol.">
        <title>Streptomyces alkaliterrae sp. nov., isolated from an alkaline soil, and emended descriptions of Streptomyces alkaliphilus, Streptomyces calidiresistens and Streptomyces durbertensis.</title>
        <authorList>
            <person name="Swiecimska M."/>
            <person name="Golinska P."/>
            <person name="Nouioui I."/>
            <person name="Wypij M."/>
            <person name="Rai M."/>
            <person name="Sangal V."/>
            <person name="Goodfellow M."/>
        </authorList>
    </citation>
    <scope>NUCLEOTIDE SEQUENCE [LARGE SCALE GENOMIC DNA]</scope>
    <source>
        <strain evidence="2">DSM 104538</strain>
    </source>
</reference>
<dbReference type="Pfam" id="PF12138">
    <property type="entry name" value="Spherulin4"/>
    <property type="match status" value="1"/>
</dbReference>
<dbReference type="EMBL" id="WMLF01000031">
    <property type="protein sequence ID" value="MBB1242696.1"/>
    <property type="molecule type" value="Genomic_DNA"/>
</dbReference>
<dbReference type="InterPro" id="IPR021986">
    <property type="entry name" value="Spherulin4"/>
</dbReference>
<evidence type="ECO:0000313" key="1">
    <source>
        <dbReference type="EMBL" id="MBB1242696.1"/>
    </source>
</evidence>